<dbReference type="RefSeq" id="WP_060386672.1">
    <property type="nucleotide sequence ID" value="NZ_LRGC01000028.1"/>
</dbReference>
<proteinExistence type="predicted"/>
<keyword evidence="2" id="KW-1185">Reference proteome</keyword>
<dbReference type="SUPFAM" id="SSF53474">
    <property type="entry name" value="alpha/beta-Hydrolases"/>
    <property type="match status" value="1"/>
</dbReference>
<dbReference type="Gene3D" id="3.40.50.1820">
    <property type="entry name" value="alpha/beta hydrolase"/>
    <property type="match status" value="1"/>
</dbReference>
<gene>
    <name evidence="1" type="ORF">AA415_03157</name>
</gene>
<dbReference type="EMBL" id="LRGC01000028">
    <property type="protein sequence ID" value="KWR51823.1"/>
    <property type="molecule type" value="Genomic_DNA"/>
</dbReference>
<protein>
    <recommendedName>
        <fullName evidence="3">DUF452 family protein</fullName>
    </recommendedName>
</protein>
<dbReference type="InterPro" id="IPR007398">
    <property type="entry name" value="BioG"/>
</dbReference>
<sequence>MKQVYIINENHPQLLLFFAGWAADETPFKQYRPKDMDYMICYDYRTLDFDYSIFNRYRQVNVVAWSMGVWMGSLILSQVPRDKVFSLAFNGTTYPIDNLEGIPVNTFQATLDGLTPATLQKFLRRMCKDSNAYKAFMEVTPRRDFDEIKEELRLIQERYFDLFGDANNKSYDKEKEDKYEANIEKYNYEYNYAFIGKNDRIFPPENMEMNFCDLIDCHPVLTDNAHYDESMFRFLLQDMWEMTASEFRYHVKTINIE</sequence>
<comment type="caution">
    <text evidence="1">The sequence shown here is derived from an EMBL/GenBank/DDBJ whole genome shotgun (WGS) entry which is preliminary data.</text>
</comment>
<dbReference type="InterPro" id="IPR029058">
    <property type="entry name" value="AB_hydrolase_fold"/>
</dbReference>
<dbReference type="Pfam" id="PF04301">
    <property type="entry name" value="BioG"/>
    <property type="match status" value="1"/>
</dbReference>
<dbReference type="PATRIC" id="fig|46506.5.peg.3398"/>
<dbReference type="AlphaFoldDB" id="A0A125MES2"/>
<organism evidence="1 2">
    <name type="scientific">Bacteroides stercoris</name>
    <dbReference type="NCBI Taxonomy" id="46506"/>
    <lineage>
        <taxon>Bacteria</taxon>
        <taxon>Pseudomonadati</taxon>
        <taxon>Bacteroidota</taxon>
        <taxon>Bacteroidia</taxon>
        <taxon>Bacteroidales</taxon>
        <taxon>Bacteroidaceae</taxon>
        <taxon>Bacteroides</taxon>
    </lineage>
</organism>
<evidence type="ECO:0000313" key="2">
    <source>
        <dbReference type="Proteomes" id="UP000056419"/>
    </source>
</evidence>
<reference evidence="1 2" key="1">
    <citation type="journal article" date="2016" name="BMC Genomics">
        <title>Type VI secretion systems of human gut Bacteroidales segregate into three genetic architectures, two of which are contained on mobile genetic elements.</title>
        <authorList>
            <person name="Coyne M.J."/>
            <person name="Roelofs K.G."/>
            <person name="Comstock L.E."/>
        </authorList>
    </citation>
    <scope>NUCLEOTIDE SEQUENCE [LARGE SCALE GENOMIC DNA]</scope>
    <source>
        <strain evidence="1 2">CL09T03C01</strain>
    </source>
</reference>
<dbReference type="STRING" id="46506.AA415_03157"/>
<evidence type="ECO:0000313" key="1">
    <source>
        <dbReference type="EMBL" id="KWR51823.1"/>
    </source>
</evidence>
<name>A0A125MES2_BACSE</name>
<dbReference type="Proteomes" id="UP000056419">
    <property type="component" value="Unassembled WGS sequence"/>
</dbReference>
<accession>A0A125MES2</accession>
<dbReference type="ESTHER" id="bacse-b0nm28">
    <property type="family name" value="BioG_Pimeloyl-ACP-methyl-esterase"/>
</dbReference>
<evidence type="ECO:0008006" key="3">
    <source>
        <dbReference type="Google" id="ProtNLM"/>
    </source>
</evidence>